<evidence type="ECO:0000256" key="1">
    <source>
        <dbReference type="ARBA" id="ARBA00008779"/>
    </source>
</evidence>
<dbReference type="EMBL" id="BAABJZ010000082">
    <property type="protein sequence ID" value="GAA4890165.1"/>
    <property type="molecule type" value="Genomic_DNA"/>
</dbReference>
<evidence type="ECO:0000313" key="6">
    <source>
        <dbReference type="Proteomes" id="UP001499988"/>
    </source>
</evidence>
<sequence>MTAKTLTMSACAAAMMAMAPAQATQEAVNFIWIVADDLGYSDVGFHGAEDVLTPQMDRLAADGVIMSTAYVSAPVCGPSRAGFHTGKYQHRFGHEILVSDSGMGTPLDELMIQEHLLTLDYQTGLIGKFHDGKAEKYQPHNRGYAETFAFNSGASAYWVGDNSKGMLKRNGVPVEREDRYLTDAMGQEAVDFITRNADKPFFLQVAFTAPHAPMQATEEKLKEYEHIKGKRQILAAMISSMDDNIGLILDSLEEQGLADNTMVVLFSDNGGKFQHGGENGPLRGQKGSTFEGALRVPFVAKLPGVIPAGSQSDVMISALDLFPTTVKLAGGELDPTWELDGKDILPVLSGDSDVSPHERLFWRFNQHWALREGDWKLMKSGRPSDPMMLFNIAEDIGEENDLVRQFPERAQEMRKTWNEISSEVGGAAWGRYKGEVERK</sequence>
<accession>A0ABP9EZC1</accession>
<dbReference type="PANTHER" id="PTHR42693">
    <property type="entry name" value="ARYLSULFATASE FAMILY MEMBER"/>
    <property type="match status" value="1"/>
</dbReference>
<protein>
    <recommendedName>
        <fullName evidence="4">Sulfatase N-terminal domain-containing protein</fullName>
    </recommendedName>
</protein>
<dbReference type="RefSeq" id="WP_345335669.1">
    <property type="nucleotide sequence ID" value="NZ_BAABJZ010000082.1"/>
</dbReference>
<feature type="domain" description="Sulfatase N-terminal" evidence="4">
    <location>
        <begin position="29"/>
        <end position="330"/>
    </location>
</feature>
<dbReference type="Gene3D" id="3.40.720.10">
    <property type="entry name" value="Alkaline Phosphatase, subunit A"/>
    <property type="match status" value="1"/>
</dbReference>
<evidence type="ECO:0000256" key="2">
    <source>
        <dbReference type="ARBA" id="ARBA00022801"/>
    </source>
</evidence>
<evidence type="ECO:0000313" key="5">
    <source>
        <dbReference type="EMBL" id="GAA4890165.1"/>
    </source>
</evidence>
<dbReference type="Proteomes" id="UP001499988">
    <property type="component" value="Unassembled WGS sequence"/>
</dbReference>
<feature type="signal peptide" evidence="3">
    <location>
        <begin position="1"/>
        <end position="23"/>
    </location>
</feature>
<gene>
    <name evidence="5" type="ORF">GCM10023333_24250</name>
</gene>
<dbReference type="InterPro" id="IPR050738">
    <property type="entry name" value="Sulfatase"/>
</dbReference>
<proteinExistence type="inferred from homology"/>
<dbReference type="Pfam" id="PF00884">
    <property type="entry name" value="Sulfatase"/>
    <property type="match status" value="1"/>
</dbReference>
<keyword evidence="2" id="KW-0378">Hydrolase</keyword>
<keyword evidence="3" id="KW-0732">Signal</keyword>
<comment type="caution">
    <text evidence="5">The sequence shown here is derived from an EMBL/GenBank/DDBJ whole genome shotgun (WGS) entry which is preliminary data.</text>
</comment>
<dbReference type="Gene3D" id="3.30.1120.10">
    <property type="match status" value="1"/>
</dbReference>
<dbReference type="PANTHER" id="PTHR42693:SF53">
    <property type="entry name" value="ENDO-4-O-SULFATASE"/>
    <property type="match status" value="1"/>
</dbReference>
<reference evidence="6" key="1">
    <citation type="journal article" date="2019" name="Int. J. Syst. Evol. Microbiol.">
        <title>The Global Catalogue of Microorganisms (GCM) 10K type strain sequencing project: providing services to taxonomists for standard genome sequencing and annotation.</title>
        <authorList>
            <consortium name="The Broad Institute Genomics Platform"/>
            <consortium name="The Broad Institute Genome Sequencing Center for Infectious Disease"/>
            <person name="Wu L."/>
            <person name="Ma J."/>
        </authorList>
    </citation>
    <scope>NUCLEOTIDE SEQUENCE [LARGE SCALE GENOMIC DNA]</scope>
    <source>
        <strain evidence="6">JCM 18401</strain>
    </source>
</reference>
<dbReference type="InterPro" id="IPR000917">
    <property type="entry name" value="Sulfatase_N"/>
</dbReference>
<comment type="similarity">
    <text evidence="1">Belongs to the sulfatase family.</text>
</comment>
<organism evidence="5 6">
    <name type="scientific">Ferrimonas pelagia</name>
    <dbReference type="NCBI Taxonomy" id="1177826"/>
    <lineage>
        <taxon>Bacteria</taxon>
        <taxon>Pseudomonadati</taxon>
        <taxon>Pseudomonadota</taxon>
        <taxon>Gammaproteobacteria</taxon>
        <taxon>Alteromonadales</taxon>
        <taxon>Ferrimonadaceae</taxon>
        <taxon>Ferrimonas</taxon>
    </lineage>
</organism>
<dbReference type="InterPro" id="IPR017850">
    <property type="entry name" value="Alkaline_phosphatase_core_sf"/>
</dbReference>
<evidence type="ECO:0000256" key="3">
    <source>
        <dbReference type="SAM" id="SignalP"/>
    </source>
</evidence>
<keyword evidence="6" id="KW-1185">Reference proteome</keyword>
<name>A0ABP9EZC1_9GAMM</name>
<dbReference type="SUPFAM" id="SSF53649">
    <property type="entry name" value="Alkaline phosphatase-like"/>
    <property type="match status" value="1"/>
</dbReference>
<feature type="chain" id="PRO_5045903503" description="Sulfatase N-terminal domain-containing protein" evidence="3">
    <location>
        <begin position="24"/>
        <end position="439"/>
    </location>
</feature>
<evidence type="ECO:0000259" key="4">
    <source>
        <dbReference type="Pfam" id="PF00884"/>
    </source>
</evidence>